<accession>A0A0V1F882</accession>
<name>A0A0V1F882_TRIPS</name>
<feature type="chain" id="PRO_5006877780" evidence="1">
    <location>
        <begin position="28"/>
        <end position="76"/>
    </location>
</feature>
<organism evidence="2 3">
    <name type="scientific">Trichinella pseudospiralis</name>
    <name type="common">Parasitic roundworm</name>
    <dbReference type="NCBI Taxonomy" id="6337"/>
    <lineage>
        <taxon>Eukaryota</taxon>
        <taxon>Metazoa</taxon>
        <taxon>Ecdysozoa</taxon>
        <taxon>Nematoda</taxon>
        <taxon>Enoplea</taxon>
        <taxon>Dorylaimia</taxon>
        <taxon>Trichinellida</taxon>
        <taxon>Trichinellidae</taxon>
        <taxon>Trichinella</taxon>
    </lineage>
</organism>
<sequence length="76" mass="8851">MEKLFNPAIVLLIILCTSCAFNQNAKAELVNSTTSDITMRWLNCNRVDISSSKLRNKNLIFKRLKRKQKLIAEIYY</sequence>
<dbReference type="Proteomes" id="UP000054995">
    <property type="component" value="Unassembled WGS sequence"/>
</dbReference>
<comment type="caution">
    <text evidence="2">The sequence shown here is derived from an EMBL/GenBank/DDBJ whole genome shotgun (WGS) entry which is preliminary data.</text>
</comment>
<evidence type="ECO:0000313" key="3">
    <source>
        <dbReference type="Proteomes" id="UP000054995"/>
    </source>
</evidence>
<gene>
    <name evidence="2" type="ORF">T4D_7957</name>
</gene>
<evidence type="ECO:0000313" key="2">
    <source>
        <dbReference type="EMBL" id="KRY82362.1"/>
    </source>
</evidence>
<keyword evidence="1" id="KW-0732">Signal</keyword>
<reference evidence="2 3" key="1">
    <citation type="submission" date="2015-01" db="EMBL/GenBank/DDBJ databases">
        <title>Evolution of Trichinella species and genotypes.</title>
        <authorList>
            <person name="Korhonen P.K."/>
            <person name="Edoardo P."/>
            <person name="Giuseppe L.R."/>
            <person name="Gasser R.B."/>
        </authorList>
    </citation>
    <scope>NUCLEOTIDE SEQUENCE [LARGE SCALE GENOMIC DNA]</scope>
    <source>
        <strain evidence="2">ISS470</strain>
    </source>
</reference>
<feature type="signal peptide" evidence="1">
    <location>
        <begin position="1"/>
        <end position="27"/>
    </location>
</feature>
<keyword evidence="3" id="KW-1185">Reference proteome</keyword>
<proteinExistence type="predicted"/>
<evidence type="ECO:0000256" key="1">
    <source>
        <dbReference type="SAM" id="SignalP"/>
    </source>
</evidence>
<protein>
    <submittedName>
        <fullName evidence="2">Uncharacterized protein</fullName>
    </submittedName>
</protein>
<dbReference type="EMBL" id="JYDT01000178">
    <property type="protein sequence ID" value="KRY82362.1"/>
    <property type="molecule type" value="Genomic_DNA"/>
</dbReference>
<dbReference type="AlphaFoldDB" id="A0A0V1F882"/>